<evidence type="ECO:0000256" key="3">
    <source>
        <dbReference type="SAM" id="MobiDB-lite"/>
    </source>
</evidence>
<dbReference type="InterPro" id="IPR001245">
    <property type="entry name" value="Ser-Thr/Tyr_kinase_cat_dom"/>
</dbReference>
<comment type="subcellular location">
    <subcellularLocation>
        <location evidence="1">Cell membrane</location>
    </subcellularLocation>
</comment>
<keyword evidence="5" id="KW-0808">Transferase</keyword>
<feature type="region of interest" description="Disordered" evidence="3">
    <location>
        <begin position="355"/>
        <end position="380"/>
    </location>
</feature>
<dbReference type="OrthoDB" id="4062651at2759"/>
<keyword evidence="5" id="KW-0418">Kinase</keyword>
<dbReference type="InterPro" id="IPR000719">
    <property type="entry name" value="Prot_kinase_dom"/>
</dbReference>
<dbReference type="STRING" id="35608.A0A2U1KZT7"/>
<dbReference type="Gene3D" id="1.10.510.10">
    <property type="entry name" value="Transferase(Phosphotransferase) domain 1"/>
    <property type="match status" value="1"/>
</dbReference>
<gene>
    <name evidence="5" type="ORF">CTI12_AA546240</name>
</gene>
<dbReference type="InterPro" id="IPR011009">
    <property type="entry name" value="Kinase-like_dom_sf"/>
</dbReference>
<evidence type="ECO:0000313" key="6">
    <source>
        <dbReference type="Proteomes" id="UP000245207"/>
    </source>
</evidence>
<dbReference type="PANTHER" id="PTHR45621">
    <property type="entry name" value="OS01G0588500 PROTEIN-RELATED"/>
    <property type="match status" value="1"/>
</dbReference>
<name>A0A2U1KZT7_ARTAN</name>
<evidence type="ECO:0000256" key="2">
    <source>
        <dbReference type="ARBA" id="ARBA00022475"/>
    </source>
</evidence>
<sequence length="380" mass="43512">MVFRFTCFDLLWLPRQILNNDDKTKSIYFTAEADFPENRKKPEGLRVFTYLELTFITRDFEHSSKKVEGEFGSIYEGPFIFPDRGNRYVFIKKLKGKYAKGHKQWVKEVKLLGSIDHPNLVKLVGYCVKRNEESGMQRFLVYENIDVGISLGGRIFKNSHPFYDKYMLGWTSRLKVALAVACGLACLHEATDNKVAFGDFNHSNVHLCRADGHISAKLSNFRLHQNRLAHVSTEDIGNMEYIAPEYIDGGNLTSKSDVWSYGVFLFELISGNRLLDTNRPTNEQNLIDWVKSSIDSEKFEEITDARIDRTYSLKSVQSLCLIANMCLTKEPKSRPEMRHILEIVNQLTLEQSETASPAPPLQSLVPKDVQHTNSSCLPRL</sequence>
<feature type="domain" description="Protein kinase" evidence="4">
    <location>
        <begin position="60"/>
        <end position="349"/>
    </location>
</feature>
<keyword evidence="2" id="KW-1003">Cell membrane</keyword>
<dbReference type="GO" id="GO:0004672">
    <property type="term" value="F:protein kinase activity"/>
    <property type="evidence" value="ECO:0007669"/>
    <property type="project" value="InterPro"/>
</dbReference>
<evidence type="ECO:0000313" key="5">
    <source>
        <dbReference type="EMBL" id="PWA42275.1"/>
    </source>
</evidence>
<reference evidence="5 6" key="1">
    <citation type="journal article" date="2018" name="Mol. Plant">
        <title>The genome of Artemisia annua provides insight into the evolution of Asteraceae family and artemisinin biosynthesis.</title>
        <authorList>
            <person name="Shen Q."/>
            <person name="Zhang L."/>
            <person name="Liao Z."/>
            <person name="Wang S."/>
            <person name="Yan T."/>
            <person name="Shi P."/>
            <person name="Liu M."/>
            <person name="Fu X."/>
            <person name="Pan Q."/>
            <person name="Wang Y."/>
            <person name="Lv Z."/>
            <person name="Lu X."/>
            <person name="Zhang F."/>
            <person name="Jiang W."/>
            <person name="Ma Y."/>
            <person name="Chen M."/>
            <person name="Hao X."/>
            <person name="Li L."/>
            <person name="Tang Y."/>
            <person name="Lv G."/>
            <person name="Zhou Y."/>
            <person name="Sun X."/>
            <person name="Brodelius P.E."/>
            <person name="Rose J.K.C."/>
            <person name="Tang K."/>
        </authorList>
    </citation>
    <scope>NUCLEOTIDE SEQUENCE [LARGE SCALE GENOMIC DNA]</scope>
    <source>
        <strain evidence="6">cv. Huhao1</strain>
        <tissue evidence="5">Leaf</tissue>
    </source>
</reference>
<dbReference type="Proteomes" id="UP000245207">
    <property type="component" value="Unassembled WGS sequence"/>
</dbReference>
<dbReference type="EMBL" id="PKPP01012505">
    <property type="protein sequence ID" value="PWA42275.1"/>
    <property type="molecule type" value="Genomic_DNA"/>
</dbReference>
<comment type="caution">
    <text evidence="5">The sequence shown here is derived from an EMBL/GenBank/DDBJ whole genome shotgun (WGS) entry which is preliminary data.</text>
</comment>
<proteinExistence type="predicted"/>
<dbReference type="PROSITE" id="PS50011">
    <property type="entry name" value="PROTEIN_KINASE_DOM"/>
    <property type="match status" value="1"/>
</dbReference>
<feature type="compositionally biased region" description="Polar residues" evidence="3">
    <location>
        <begin position="371"/>
        <end position="380"/>
    </location>
</feature>
<dbReference type="AlphaFoldDB" id="A0A2U1KZT7"/>
<evidence type="ECO:0000256" key="1">
    <source>
        <dbReference type="ARBA" id="ARBA00004236"/>
    </source>
</evidence>
<evidence type="ECO:0000259" key="4">
    <source>
        <dbReference type="PROSITE" id="PS50011"/>
    </source>
</evidence>
<dbReference type="SUPFAM" id="SSF56112">
    <property type="entry name" value="Protein kinase-like (PK-like)"/>
    <property type="match status" value="1"/>
</dbReference>
<accession>A0A2U1KZT7</accession>
<keyword evidence="6" id="KW-1185">Reference proteome</keyword>
<dbReference type="Gene3D" id="3.30.200.20">
    <property type="entry name" value="Phosphorylase Kinase, domain 1"/>
    <property type="match status" value="1"/>
</dbReference>
<keyword evidence="2" id="KW-0472">Membrane</keyword>
<protein>
    <submittedName>
        <fullName evidence="5">Protein kinase-like domain-containing protein</fullName>
    </submittedName>
</protein>
<organism evidence="5 6">
    <name type="scientific">Artemisia annua</name>
    <name type="common">Sweet wormwood</name>
    <dbReference type="NCBI Taxonomy" id="35608"/>
    <lineage>
        <taxon>Eukaryota</taxon>
        <taxon>Viridiplantae</taxon>
        <taxon>Streptophyta</taxon>
        <taxon>Embryophyta</taxon>
        <taxon>Tracheophyta</taxon>
        <taxon>Spermatophyta</taxon>
        <taxon>Magnoliopsida</taxon>
        <taxon>eudicotyledons</taxon>
        <taxon>Gunneridae</taxon>
        <taxon>Pentapetalae</taxon>
        <taxon>asterids</taxon>
        <taxon>campanulids</taxon>
        <taxon>Asterales</taxon>
        <taxon>Asteraceae</taxon>
        <taxon>Asteroideae</taxon>
        <taxon>Anthemideae</taxon>
        <taxon>Artemisiinae</taxon>
        <taxon>Artemisia</taxon>
    </lineage>
</organism>
<dbReference type="GO" id="GO:0005524">
    <property type="term" value="F:ATP binding"/>
    <property type="evidence" value="ECO:0007669"/>
    <property type="project" value="InterPro"/>
</dbReference>
<dbReference type="InterPro" id="IPR050823">
    <property type="entry name" value="Plant_Ser_Thr_Prot_Kinase"/>
</dbReference>
<dbReference type="Pfam" id="PF07714">
    <property type="entry name" value="PK_Tyr_Ser-Thr"/>
    <property type="match status" value="1"/>
</dbReference>
<dbReference type="GO" id="GO:0005886">
    <property type="term" value="C:plasma membrane"/>
    <property type="evidence" value="ECO:0007669"/>
    <property type="project" value="UniProtKB-SubCell"/>
</dbReference>